<sequence length="488" mass="53856">MDTLLPKLLSFPPHPPPAQPLSDHNYDREITALIDAVKGIPDKRLLLQTSGGENPLDVINPALNTVPYVYILNAHISSREGDPATLWQRATSFLEMFDPRQIRYLGEEFTKVIEAVAFFARQSQKPETAIPPIRNALLRLDPSGSILTSHHLLLVKLALESRSYGTALPVLNNPILYFPGSSSQPKPHFLCEQDLPSTAYITASSGLTAKLKYQDILEYFLYSAMAYIGLKNWDMATEYLEDAITYPCKDGGVSKIMVEAYKKWVLVGLLQHGRPLNLPKTTTTAAAKSYNVLGKPYETVAMIFQRGTAARLKAEVEAGADIWRNDCNTGLILQVLAAFQKYEIRNLATIYSKISIPEVLSLTMSAETADYLSSPEAAELLIRDMIADGSLQASLSPSSSGNPGVLTFSPTGGTVLSEAEIQKELAAAMNRIQALTKEIKQTDRSLTHEKEYIKHAQKQRKNAKNVLEGGVDPDWNAVDDEDIMTGIY</sequence>
<evidence type="ECO:0000259" key="3">
    <source>
        <dbReference type="Pfam" id="PF22788"/>
    </source>
</evidence>
<dbReference type="OMA" id="NHYHDLV"/>
<name>A0A3E2H3K3_SCYLI</name>
<dbReference type="EMBL" id="NCSJ02000184">
    <property type="protein sequence ID" value="RFU27939.1"/>
    <property type="molecule type" value="Genomic_DNA"/>
</dbReference>
<dbReference type="STRING" id="5539.A0A3E2H3K3"/>
<dbReference type="InterPro" id="IPR055089">
    <property type="entry name" value="COP9_N"/>
</dbReference>
<feature type="domain" description="COP9 signalosome complex subunit 3 N-terminal helical repeats" evidence="3">
    <location>
        <begin position="54"/>
        <end position="284"/>
    </location>
</feature>
<dbReference type="PANTHER" id="PTHR10758:SF1">
    <property type="entry name" value="COP9 SIGNALOSOME COMPLEX SUBUNIT 3"/>
    <property type="match status" value="1"/>
</dbReference>
<dbReference type="Pfam" id="PF22788">
    <property type="entry name" value="COP9_hel_rpt"/>
    <property type="match status" value="1"/>
</dbReference>
<proteinExistence type="predicted"/>
<dbReference type="OrthoDB" id="29061at2759"/>
<gene>
    <name evidence="4" type="ORF">B7463_g8393</name>
</gene>
<evidence type="ECO:0000313" key="5">
    <source>
        <dbReference type="Proteomes" id="UP000258309"/>
    </source>
</evidence>
<organism evidence="4 5">
    <name type="scientific">Scytalidium lignicola</name>
    <name type="common">Hyphomycete</name>
    <dbReference type="NCBI Taxonomy" id="5539"/>
    <lineage>
        <taxon>Eukaryota</taxon>
        <taxon>Fungi</taxon>
        <taxon>Dikarya</taxon>
        <taxon>Ascomycota</taxon>
        <taxon>Pezizomycotina</taxon>
        <taxon>Leotiomycetes</taxon>
        <taxon>Leotiomycetes incertae sedis</taxon>
        <taxon>Scytalidium</taxon>
    </lineage>
</organism>
<evidence type="ECO:0000256" key="1">
    <source>
        <dbReference type="ARBA" id="ARBA00022490"/>
    </source>
</evidence>
<feature type="non-terminal residue" evidence="4">
    <location>
        <position position="488"/>
    </location>
</feature>
<keyword evidence="5" id="KW-1185">Reference proteome</keyword>
<dbReference type="GO" id="GO:0006511">
    <property type="term" value="P:ubiquitin-dependent protein catabolic process"/>
    <property type="evidence" value="ECO:0007669"/>
    <property type="project" value="TreeGrafter"/>
</dbReference>
<protein>
    <recommendedName>
        <fullName evidence="3">COP9 signalosome complex subunit 3 N-terminal helical repeats domain-containing protein</fullName>
    </recommendedName>
</protein>
<dbReference type="GO" id="GO:0008180">
    <property type="term" value="C:COP9 signalosome"/>
    <property type="evidence" value="ECO:0007669"/>
    <property type="project" value="TreeGrafter"/>
</dbReference>
<feature type="non-terminal residue" evidence="4">
    <location>
        <position position="1"/>
    </location>
</feature>
<dbReference type="PANTHER" id="PTHR10758">
    <property type="entry name" value="26S PROTEASOME NON-ATPASE REGULATORY SUBUNIT 3/COP9 SIGNALOSOME COMPLEX SUBUNIT 3"/>
    <property type="match status" value="1"/>
</dbReference>
<dbReference type="AlphaFoldDB" id="A0A3E2H3K3"/>
<evidence type="ECO:0000256" key="2">
    <source>
        <dbReference type="SAM" id="Coils"/>
    </source>
</evidence>
<keyword evidence="2" id="KW-0175">Coiled coil</keyword>
<feature type="coiled-coil region" evidence="2">
    <location>
        <begin position="418"/>
        <end position="445"/>
    </location>
</feature>
<dbReference type="Proteomes" id="UP000258309">
    <property type="component" value="Unassembled WGS sequence"/>
</dbReference>
<accession>A0A3E2H3K3</accession>
<keyword evidence="1" id="KW-0963">Cytoplasm</keyword>
<comment type="caution">
    <text evidence="4">The sequence shown here is derived from an EMBL/GenBank/DDBJ whole genome shotgun (WGS) entry which is preliminary data.</text>
</comment>
<reference evidence="4 5" key="1">
    <citation type="submission" date="2018-05" db="EMBL/GenBank/DDBJ databases">
        <title>Draft genome sequence of Scytalidium lignicola DSM 105466, a ubiquitous saprotrophic fungus.</title>
        <authorList>
            <person name="Buettner E."/>
            <person name="Gebauer A.M."/>
            <person name="Hofrichter M."/>
            <person name="Liers C."/>
            <person name="Kellner H."/>
        </authorList>
    </citation>
    <scope>NUCLEOTIDE SEQUENCE [LARGE SCALE GENOMIC DNA]</scope>
    <source>
        <strain evidence="4 5">DSM 105466</strain>
    </source>
</reference>
<dbReference type="InterPro" id="IPR050756">
    <property type="entry name" value="CSN3"/>
</dbReference>
<evidence type="ECO:0000313" key="4">
    <source>
        <dbReference type="EMBL" id="RFU27939.1"/>
    </source>
</evidence>